<dbReference type="PANTHER" id="PTHR30368:SF2">
    <property type="entry name" value="SULFATE-BINDING PROTEIN"/>
    <property type="match status" value="1"/>
</dbReference>
<evidence type="ECO:0000313" key="6">
    <source>
        <dbReference type="EMBL" id="EIG28939.1"/>
    </source>
</evidence>
<dbReference type="PROSITE" id="PS00757">
    <property type="entry name" value="PROK_SULFATE_BIND_2"/>
    <property type="match status" value="1"/>
</dbReference>
<name>I2NSX8_NEISI</name>
<comment type="caution">
    <text evidence="6">The sequence shown here is derived from an EMBL/GenBank/DDBJ whole genome shotgun (WGS) entry which is preliminary data.</text>
</comment>
<dbReference type="Pfam" id="PF13531">
    <property type="entry name" value="SBP_bac_11"/>
    <property type="match status" value="1"/>
</dbReference>
<sequence length="420" mass="47313">MSACFIIDKRSSENRNPFSDDLSVIHPFKRHNCKHQATYRRKRISVISKEANNISRVIPTLLYSPLKYLSDKENMMGLKSWLGIIFIGATVWLASCGQSGGTSKGKPERVVMLNVSYDPTREFYREYNPFFQHYWQKTHGQEADIRLSNGGSGKQSLTVQNGLKADVVTLALASDIDALHHSKAGRQLLSADWQKALPHNSTPYTSTIVFLVRKGNPKQIHDWDDLVKGDVQIITANPKTSGGARWNFLSAWAYAQEKGGDAAAEQFVSELYRRVPVMDAGARGSTITFTRRGLGDVLLVWENEAHLALQENPNQFEIITPSISMLCEPPVAVVSAVAKEKGTEQIAKTYLEMLYSKEAQRMAARHFYRPTDEAVRAEFKTRFPDLKLVSIDETFGGWRKAQARFFNDGGVFDKIYRPQS</sequence>
<dbReference type="Proteomes" id="UP000004473">
    <property type="component" value="Unassembled WGS sequence"/>
</dbReference>
<dbReference type="NCBIfam" id="TIGR00971">
    <property type="entry name" value="3a0106s03"/>
    <property type="match status" value="1"/>
</dbReference>
<keyword evidence="5" id="KW-0574">Periplasm</keyword>
<protein>
    <submittedName>
        <fullName evidence="6">Sulfate ABC transporter, sulfate-binding protein</fullName>
    </submittedName>
</protein>
<dbReference type="Gene3D" id="3.40.190.10">
    <property type="entry name" value="Periplasmic binding protein-like II"/>
    <property type="match status" value="2"/>
</dbReference>
<evidence type="ECO:0000256" key="4">
    <source>
        <dbReference type="ARBA" id="ARBA00022729"/>
    </source>
</evidence>
<dbReference type="PATRIC" id="fig|1095748.3.peg.1250"/>
<organism evidence="6 7">
    <name type="scientific">Neisseria sicca VK64</name>
    <dbReference type="NCBI Taxonomy" id="1095748"/>
    <lineage>
        <taxon>Bacteria</taxon>
        <taxon>Pseudomonadati</taxon>
        <taxon>Pseudomonadota</taxon>
        <taxon>Betaproteobacteria</taxon>
        <taxon>Neisseriales</taxon>
        <taxon>Neisseriaceae</taxon>
        <taxon>Neisseria</taxon>
    </lineage>
</organism>
<evidence type="ECO:0000256" key="2">
    <source>
        <dbReference type="ARBA" id="ARBA00006099"/>
    </source>
</evidence>
<evidence type="ECO:0000256" key="1">
    <source>
        <dbReference type="ARBA" id="ARBA00004418"/>
    </source>
</evidence>
<comment type="similarity">
    <text evidence="2">Belongs to the prokaryotic sulfate-binding protein family.</text>
</comment>
<reference evidence="6 7" key="1">
    <citation type="submission" date="2012-04" db="EMBL/GenBank/DDBJ databases">
        <authorList>
            <person name="Harkins D.M."/>
            <person name="Madupu R."/>
            <person name="Durkin A.S."/>
            <person name="Torralba M."/>
            <person name="Methe B."/>
            <person name="Sutton G.G."/>
            <person name="Nelson K.E."/>
        </authorList>
    </citation>
    <scope>NUCLEOTIDE SEQUENCE [LARGE SCALE GENOMIC DNA]</scope>
    <source>
        <strain evidence="6 7">VK64</strain>
    </source>
</reference>
<dbReference type="AlphaFoldDB" id="I2NSX8"/>
<dbReference type="GO" id="GO:0042597">
    <property type="term" value="C:periplasmic space"/>
    <property type="evidence" value="ECO:0007669"/>
    <property type="project" value="UniProtKB-SubCell"/>
</dbReference>
<dbReference type="EMBL" id="AJMT01000092">
    <property type="protein sequence ID" value="EIG28939.1"/>
    <property type="molecule type" value="Genomic_DNA"/>
</dbReference>
<dbReference type="GO" id="GO:0140104">
    <property type="term" value="F:molecular carrier activity"/>
    <property type="evidence" value="ECO:0007669"/>
    <property type="project" value="InterPro"/>
</dbReference>
<gene>
    <name evidence="6" type="ORF">HMPREF1051_1630</name>
</gene>
<dbReference type="GO" id="GO:1901681">
    <property type="term" value="F:sulfur compound binding"/>
    <property type="evidence" value="ECO:0007669"/>
    <property type="project" value="InterPro"/>
</dbReference>
<evidence type="ECO:0000256" key="3">
    <source>
        <dbReference type="ARBA" id="ARBA00022448"/>
    </source>
</evidence>
<evidence type="ECO:0000256" key="5">
    <source>
        <dbReference type="ARBA" id="ARBA00022764"/>
    </source>
</evidence>
<dbReference type="InterPro" id="IPR005669">
    <property type="entry name" value="Thiosulph/SO4-bd"/>
</dbReference>
<keyword evidence="4" id="KW-0732">Signal</keyword>
<evidence type="ECO:0000313" key="7">
    <source>
        <dbReference type="Proteomes" id="UP000004473"/>
    </source>
</evidence>
<dbReference type="CDD" id="cd01005">
    <property type="entry name" value="PBP2_CysP"/>
    <property type="match status" value="1"/>
</dbReference>
<dbReference type="InterPro" id="IPR034408">
    <property type="entry name" value="Sulphate/thiosulphate_BS"/>
</dbReference>
<dbReference type="PANTHER" id="PTHR30368">
    <property type="entry name" value="SULFATE-BINDING PROTEIN"/>
    <property type="match status" value="1"/>
</dbReference>
<dbReference type="GO" id="GO:1902358">
    <property type="term" value="P:sulfate transmembrane transport"/>
    <property type="evidence" value="ECO:0007669"/>
    <property type="project" value="InterPro"/>
</dbReference>
<dbReference type="NCBIfam" id="NF008022">
    <property type="entry name" value="PRK10752.1"/>
    <property type="match status" value="1"/>
</dbReference>
<accession>I2NSX8</accession>
<dbReference type="SUPFAM" id="SSF53850">
    <property type="entry name" value="Periplasmic binding protein-like II"/>
    <property type="match status" value="1"/>
</dbReference>
<keyword evidence="3" id="KW-0813">Transport</keyword>
<comment type="subcellular location">
    <subcellularLocation>
        <location evidence="1">Periplasm</location>
    </subcellularLocation>
</comment>
<proteinExistence type="inferred from homology"/>